<dbReference type="GO" id="GO:0016787">
    <property type="term" value="F:hydrolase activity"/>
    <property type="evidence" value="ECO:0007669"/>
    <property type="project" value="UniProtKB-KW"/>
</dbReference>
<feature type="compositionally biased region" description="Basic and acidic residues" evidence="5">
    <location>
        <begin position="915"/>
        <end position="934"/>
    </location>
</feature>
<dbReference type="Pfam" id="PF02841">
    <property type="entry name" value="GBP_C"/>
    <property type="match status" value="1"/>
</dbReference>
<dbReference type="AlphaFoldDB" id="A0ABD1QBS7"/>
<dbReference type="FunFam" id="1.20.1000.10:FF:000003">
    <property type="entry name" value="Guanylate-binding family protein"/>
    <property type="match status" value="1"/>
</dbReference>
<dbReference type="InterPro" id="IPR003191">
    <property type="entry name" value="Guanylate-bd/ATL_C"/>
</dbReference>
<organism evidence="7 8">
    <name type="scientific">Forsythia ovata</name>
    <dbReference type="NCBI Taxonomy" id="205694"/>
    <lineage>
        <taxon>Eukaryota</taxon>
        <taxon>Viridiplantae</taxon>
        <taxon>Streptophyta</taxon>
        <taxon>Embryophyta</taxon>
        <taxon>Tracheophyta</taxon>
        <taxon>Spermatophyta</taxon>
        <taxon>Magnoliopsida</taxon>
        <taxon>eudicotyledons</taxon>
        <taxon>Gunneridae</taxon>
        <taxon>Pentapetalae</taxon>
        <taxon>asterids</taxon>
        <taxon>lamiids</taxon>
        <taxon>Lamiales</taxon>
        <taxon>Oleaceae</taxon>
        <taxon>Forsythieae</taxon>
        <taxon>Forsythia</taxon>
    </lineage>
</organism>
<gene>
    <name evidence="7" type="ORF">Fot_49394</name>
</gene>
<keyword evidence="2" id="KW-0378">Hydrolase</keyword>
<evidence type="ECO:0000313" key="7">
    <source>
        <dbReference type="EMBL" id="KAL2473658.1"/>
    </source>
</evidence>
<dbReference type="Gene3D" id="1.20.1000.10">
    <property type="entry name" value="Guanylate-binding protein, C-terminal domain"/>
    <property type="match status" value="1"/>
</dbReference>
<dbReference type="PROSITE" id="PS51715">
    <property type="entry name" value="G_GB1_RHD3"/>
    <property type="match status" value="1"/>
</dbReference>
<feature type="region of interest" description="Disordered" evidence="5">
    <location>
        <begin position="1"/>
        <end position="33"/>
    </location>
</feature>
<feature type="compositionally biased region" description="Basic residues" evidence="5">
    <location>
        <begin position="892"/>
        <end position="903"/>
    </location>
</feature>
<evidence type="ECO:0000313" key="8">
    <source>
        <dbReference type="Proteomes" id="UP001604277"/>
    </source>
</evidence>
<feature type="domain" description="GB1/RHD3-type G" evidence="6">
    <location>
        <begin position="73"/>
        <end position="251"/>
    </location>
</feature>
<proteinExistence type="inferred from homology"/>
<evidence type="ECO:0000256" key="1">
    <source>
        <dbReference type="ARBA" id="ARBA00022741"/>
    </source>
</evidence>
<keyword evidence="1" id="KW-0547">Nucleotide-binding</keyword>
<comment type="similarity">
    <text evidence="4">Belongs to the TRAFAC class dynamin-like GTPase superfamily. GB1/RHD3 GTPase family.</text>
</comment>
<keyword evidence="3" id="KW-0342">GTP-binding</keyword>
<evidence type="ECO:0000256" key="2">
    <source>
        <dbReference type="ARBA" id="ARBA00022801"/>
    </source>
</evidence>
<comment type="caution">
    <text evidence="7">The sequence shown here is derived from an EMBL/GenBank/DDBJ whole genome shotgun (WGS) entry which is preliminary data.</text>
</comment>
<sequence length="1011" mass="114769">MMRIFGKGSAGDSPQKEFPGPSTPPGPANTAAGPARPIRLVYCDENGRFQMDPEAVAVLQLVKEPVGVVSVCGRARQGKSFILNQGTYSTQIFSLAVLLSSMFIYNQMGGIDEAALDRLSLVTEMTKHIRIRASGGRSTASEIGQFSPIFVWLLRDFYLDLAEDNRKITPRDYLELALRSVQGGRKDVSAKNEIRESIRALFPDRECFTLVRPLSNEIDLQRLDQIPLDKLRPEFRSGLDALTRFVFERTRPKQVGATVMTGPILARITQSFLDALNNGAVPTITSSWQSVEEAECQRAYDLATELYVSGFDRSKPPEEAALREAHDDAVQKSVDAFKANAVGAGSIRQKYEKRLQHFLKKAFEDIKRDAFREAYLQCSNAIQNMEKELRTACHAPDANTDRVLKVLDALLSKYEATCHGPEKWQKLIVFLQQSLEGPLLDLIKKQLDHIGTEKSSLALKCRTIEDKMILLNKQLEASEKYKSEYVNRYEDAISDKKKLSDDYMNRITNLQSKYSLVEERCSSLLKTLDTVRLESMEWKRKYEQVLLKQKAGEEQTSAEITMLRSKSSAAEARLAAVQEKAQSAQEEAEEWKRKYEVAVREAKDALEKASTVHDRANKQTQLREDALRTEFSIALAEKEEEIKNKATKVEQGEQQLATTILELKAAKSKIKNYDQEISSLKREIKELVGKLEIVNATAQSFEREARILEQEKFHLEQKYRAEFNRFEEVQERCKAAEKESQRATDLADKARAEAVTAQKEKSELQRISMERLTQIERAERQLENLERQKADLDGEVERYRVAEMDALSKVAMLEAQVREREKEMDSLLESNNNQRKNTVHVLESLLETERAAHAEANNRAEALSVQLQVTQGKLDQLSQEVNALKFNEKTTKNKHGTISHGKRGRPDDYEMGFDSVHDTDANDKVTRGNKRSKDTTNPLKLSTPEDGDSVFKGDEPTNSQQTNSDDYTKFTVQKLKQELTKHNFGAELLELKNPNKKDILALYEKCVLQKS</sequence>
<evidence type="ECO:0000256" key="4">
    <source>
        <dbReference type="PROSITE-ProRule" id="PRU01052"/>
    </source>
</evidence>
<protein>
    <submittedName>
        <fullName evidence="7">Guanylate-binding family protein</fullName>
    </submittedName>
</protein>
<dbReference type="GO" id="GO:0005525">
    <property type="term" value="F:GTP binding"/>
    <property type="evidence" value="ECO:0007669"/>
    <property type="project" value="UniProtKB-KW"/>
</dbReference>
<keyword evidence="8" id="KW-1185">Reference proteome</keyword>
<dbReference type="Proteomes" id="UP001604277">
    <property type="component" value="Unassembled WGS sequence"/>
</dbReference>
<dbReference type="InterPro" id="IPR036543">
    <property type="entry name" value="Guanylate-bd_C_sf"/>
</dbReference>
<dbReference type="InterPro" id="IPR027417">
    <property type="entry name" value="P-loop_NTPase"/>
</dbReference>
<reference evidence="8" key="1">
    <citation type="submission" date="2024-07" db="EMBL/GenBank/DDBJ databases">
        <title>Two chromosome-level genome assemblies of Korean endemic species Abeliophyllum distichum and Forsythia ovata (Oleaceae).</title>
        <authorList>
            <person name="Jang H."/>
        </authorList>
    </citation>
    <scope>NUCLEOTIDE SEQUENCE [LARGE SCALE GENOMIC DNA]</scope>
</reference>
<dbReference type="Pfam" id="PF02263">
    <property type="entry name" value="GBP"/>
    <property type="match status" value="1"/>
</dbReference>
<accession>A0ABD1QBS7</accession>
<feature type="region of interest" description="Disordered" evidence="5">
    <location>
        <begin position="892"/>
        <end position="967"/>
    </location>
</feature>
<dbReference type="InterPro" id="IPR015894">
    <property type="entry name" value="Guanylate-bd_N"/>
</dbReference>
<dbReference type="EMBL" id="JBFOLJ010000015">
    <property type="protein sequence ID" value="KAL2473658.1"/>
    <property type="molecule type" value="Genomic_DNA"/>
</dbReference>
<evidence type="ECO:0000259" key="6">
    <source>
        <dbReference type="PROSITE" id="PS51715"/>
    </source>
</evidence>
<evidence type="ECO:0000256" key="3">
    <source>
        <dbReference type="ARBA" id="ARBA00023134"/>
    </source>
</evidence>
<feature type="compositionally biased region" description="Polar residues" evidence="5">
    <location>
        <begin position="956"/>
        <end position="965"/>
    </location>
</feature>
<dbReference type="SUPFAM" id="SSF52540">
    <property type="entry name" value="P-loop containing nucleoside triphosphate hydrolases"/>
    <property type="match status" value="1"/>
</dbReference>
<dbReference type="Gene3D" id="3.40.50.300">
    <property type="entry name" value="P-loop containing nucleotide triphosphate hydrolases"/>
    <property type="match status" value="2"/>
</dbReference>
<name>A0ABD1QBS7_9LAMI</name>
<dbReference type="PANTHER" id="PTHR10751">
    <property type="entry name" value="GUANYLATE BINDING PROTEIN"/>
    <property type="match status" value="1"/>
</dbReference>
<dbReference type="SUPFAM" id="SSF48340">
    <property type="entry name" value="Interferon-induced guanylate-binding protein 1 (GBP1), C-terminal domain"/>
    <property type="match status" value="1"/>
</dbReference>
<dbReference type="InterPro" id="IPR030386">
    <property type="entry name" value="G_GB1_RHD3_dom"/>
</dbReference>
<evidence type="ECO:0000256" key="5">
    <source>
        <dbReference type="SAM" id="MobiDB-lite"/>
    </source>
</evidence>